<dbReference type="SMART" id="SM00465">
    <property type="entry name" value="GIYc"/>
    <property type="match status" value="1"/>
</dbReference>
<proteinExistence type="inferred from homology"/>
<name>A0A1F7U2T7_9BACT</name>
<dbReference type="InterPro" id="IPR000305">
    <property type="entry name" value="GIY-YIG_endonuc"/>
</dbReference>
<gene>
    <name evidence="3" type="ORF">A3C17_00005</name>
</gene>
<evidence type="ECO:0000313" key="4">
    <source>
        <dbReference type="Proteomes" id="UP000177097"/>
    </source>
</evidence>
<dbReference type="CDD" id="cd10456">
    <property type="entry name" value="GIY-YIG_UPF0213"/>
    <property type="match status" value="1"/>
</dbReference>
<dbReference type="InterPro" id="IPR050190">
    <property type="entry name" value="UPF0213_domain"/>
</dbReference>
<accession>A0A1F7U2T7</accession>
<dbReference type="SUPFAM" id="SSF82771">
    <property type="entry name" value="GIY-YIG endonuclease"/>
    <property type="match status" value="1"/>
</dbReference>
<dbReference type="Pfam" id="PF01541">
    <property type="entry name" value="GIY-YIG"/>
    <property type="match status" value="1"/>
</dbReference>
<dbReference type="Gene3D" id="3.40.1440.10">
    <property type="entry name" value="GIY-YIG endonuclease"/>
    <property type="match status" value="1"/>
</dbReference>
<dbReference type="Proteomes" id="UP000177097">
    <property type="component" value="Unassembled WGS sequence"/>
</dbReference>
<dbReference type="PANTHER" id="PTHR34477">
    <property type="entry name" value="UPF0213 PROTEIN YHBQ"/>
    <property type="match status" value="1"/>
</dbReference>
<dbReference type="InterPro" id="IPR035901">
    <property type="entry name" value="GIY-YIG_endonuc_sf"/>
</dbReference>
<dbReference type="EMBL" id="MGDX01000001">
    <property type="protein sequence ID" value="OGL72064.1"/>
    <property type="molecule type" value="Genomic_DNA"/>
</dbReference>
<dbReference type="PROSITE" id="PS50164">
    <property type="entry name" value="GIY_YIG"/>
    <property type="match status" value="1"/>
</dbReference>
<evidence type="ECO:0000259" key="2">
    <source>
        <dbReference type="PROSITE" id="PS50164"/>
    </source>
</evidence>
<organism evidence="3 4">
    <name type="scientific">Candidatus Uhrbacteria bacterium RIFCSPHIGHO2_02_FULL_53_13</name>
    <dbReference type="NCBI Taxonomy" id="1802389"/>
    <lineage>
        <taxon>Bacteria</taxon>
        <taxon>Candidatus Uhriibacteriota</taxon>
    </lineage>
</organism>
<protein>
    <recommendedName>
        <fullName evidence="2">GIY-YIG domain-containing protein</fullName>
    </recommendedName>
</protein>
<feature type="domain" description="GIY-YIG" evidence="2">
    <location>
        <begin position="3"/>
        <end position="78"/>
    </location>
</feature>
<dbReference type="PANTHER" id="PTHR34477:SF1">
    <property type="entry name" value="UPF0213 PROTEIN YHBQ"/>
    <property type="match status" value="1"/>
</dbReference>
<evidence type="ECO:0000256" key="1">
    <source>
        <dbReference type="ARBA" id="ARBA00007435"/>
    </source>
</evidence>
<sequence>MDWKWYVYILECNDGSYYTGMTWRISSRLDQHFLKNGCKYTREHGVRRLLYVEEHSNHTEARERERQIKGWTRMKKEKLISGEWTM</sequence>
<evidence type="ECO:0000313" key="3">
    <source>
        <dbReference type="EMBL" id="OGL72064.1"/>
    </source>
</evidence>
<comment type="similarity">
    <text evidence="1">Belongs to the UPF0213 family.</text>
</comment>
<reference evidence="3 4" key="1">
    <citation type="journal article" date="2016" name="Nat. Commun.">
        <title>Thousands of microbial genomes shed light on interconnected biogeochemical processes in an aquifer system.</title>
        <authorList>
            <person name="Anantharaman K."/>
            <person name="Brown C.T."/>
            <person name="Hug L.A."/>
            <person name="Sharon I."/>
            <person name="Castelle C.J."/>
            <person name="Probst A.J."/>
            <person name="Thomas B.C."/>
            <person name="Singh A."/>
            <person name="Wilkins M.J."/>
            <person name="Karaoz U."/>
            <person name="Brodie E.L."/>
            <person name="Williams K.H."/>
            <person name="Hubbard S.S."/>
            <person name="Banfield J.F."/>
        </authorList>
    </citation>
    <scope>NUCLEOTIDE SEQUENCE [LARGE SCALE GENOMIC DNA]</scope>
</reference>
<comment type="caution">
    <text evidence="3">The sequence shown here is derived from an EMBL/GenBank/DDBJ whole genome shotgun (WGS) entry which is preliminary data.</text>
</comment>
<dbReference type="AlphaFoldDB" id="A0A1F7U2T7"/>